<feature type="compositionally biased region" description="Basic residues" evidence="1">
    <location>
        <begin position="417"/>
        <end position="431"/>
    </location>
</feature>
<organism evidence="3 4">
    <name type="scientific">Trichogramma brassicae</name>
    <dbReference type="NCBI Taxonomy" id="86971"/>
    <lineage>
        <taxon>Eukaryota</taxon>
        <taxon>Metazoa</taxon>
        <taxon>Ecdysozoa</taxon>
        <taxon>Arthropoda</taxon>
        <taxon>Hexapoda</taxon>
        <taxon>Insecta</taxon>
        <taxon>Pterygota</taxon>
        <taxon>Neoptera</taxon>
        <taxon>Endopterygota</taxon>
        <taxon>Hymenoptera</taxon>
        <taxon>Apocrita</taxon>
        <taxon>Proctotrupomorpha</taxon>
        <taxon>Chalcidoidea</taxon>
        <taxon>Trichogrammatidae</taxon>
        <taxon>Trichogramma</taxon>
    </lineage>
</organism>
<feature type="region of interest" description="Disordered" evidence="1">
    <location>
        <begin position="127"/>
        <end position="188"/>
    </location>
</feature>
<feature type="transmembrane region" description="Helical" evidence="2">
    <location>
        <begin position="25"/>
        <end position="50"/>
    </location>
</feature>
<accession>A0A6H5I7U5</accession>
<evidence type="ECO:0000256" key="1">
    <source>
        <dbReference type="SAM" id="MobiDB-lite"/>
    </source>
</evidence>
<feature type="compositionally biased region" description="Basic residues" evidence="1">
    <location>
        <begin position="150"/>
        <end position="159"/>
    </location>
</feature>
<dbReference type="EMBL" id="CADCXV010000689">
    <property type="protein sequence ID" value="CAB0032786.1"/>
    <property type="molecule type" value="Genomic_DNA"/>
</dbReference>
<dbReference type="Proteomes" id="UP000479190">
    <property type="component" value="Unassembled WGS sequence"/>
</dbReference>
<feature type="region of interest" description="Disordered" evidence="1">
    <location>
        <begin position="412"/>
        <end position="431"/>
    </location>
</feature>
<sequence>MNEMPIWAPLLIKASFRRAQNQEKFYLYVIVSVTAGVLILLSLVIGRLLFSRHRAKRDAKFHANNETLPNGFTDDISEIDADIDLTTPVPVAGDSIGRAPPRRALLRRRHNEITPVVGELDALGPQHDTVEQSAPASSSAADQRDDHTRRHEGRSRQSHGWHGQSPHDPEDRHRPKRPRRWPQNQLLLRLTRGRGSRIPYARNCPPPFVVRYESNASQSCGREVIQLDTKSKEQLPDDDSDEDEDIELIEDPSDFNLEDYDNEEDEEIEKVMDTNELERLARLPRHYRCFCLDSSNRKVYNTTRSSRDTWLSLPRPIGTQSSICLARSVYIQLFTRETLANVHWAIRRHDSSSVTTCFFLDVVCFDESSCSFCPWHGYCLVACSISGKRVEEQVLQISGRLNYNQARNCNRPWPHGPMKHTSHGATHRRGSFQRENKDRIHILTQMRRKRKSRSPTVAAQGVILYAFVRIARATNREREKSDITRRRFRLTYGPGRTAAPVDRYVCARRARGLFRSFGRRRRHTSHARKAMLVVVVVPSSSSATTANTQF</sequence>
<reference evidence="3 4" key="1">
    <citation type="submission" date="2020-02" db="EMBL/GenBank/DDBJ databases">
        <authorList>
            <person name="Ferguson B K."/>
        </authorList>
    </citation>
    <scope>NUCLEOTIDE SEQUENCE [LARGE SCALE GENOMIC DNA]</scope>
</reference>
<name>A0A6H5I7U5_9HYME</name>
<proteinExistence type="predicted"/>
<protein>
    <submittedName>
        <fullName evidence="3">Uncharacterized protein</fullName>
    </submittedName>
</protein>
<evidence type="ECO:0000256" key="2">
    <source>
        <dbReference type="SAM" id="Phobius"/>
    </source>
</evidence>
<evidence type="ECO:0000313" key="4">
    <source>
        <dbReference type="Proteomes" id="UP000479190"/>
    </source>
</evidence>
<keyword evidence="2" id="KW-0472">Membrane</keyword>
<dbReference type="OrthoDB" id="5970528at2759"/>
<evidence type="ECO:0000313" key="3">
    <source>
        <dbReference type="EMBL" id="CAB0032786.1"/>
    </source>
</evidence>
<gene>
    <name evidence="3" type="ORF">TBRA_LOCUS4712</name>
</gene>
<dbReference type="AlphaFoldDB" id="A0A6H5I7U5"/>
<keyword evidence="2" id="KW-0812">Transmembrane</keyword>
<keyword evidence="2" id="KW-1133">Transmembrane helix</keyword>
<keyword evidence="4" id="KW-1185">Reference proteome</keyword>
<feature type="region of interest" description="Disordered" evidence="1">
    <location>
        <begin position="219"/>
        <end position="244"/>
    </location>
</feature>